<gene>
    <name evidence="2" type="ORF">GCM10022204_38240</name>
</gene>
<organism evidence="2 3">
    <name type="scientific">Microlunatus aurantiacus</name>
    <dbReference type="NCBI Taxonomy" id="446786"/>
    <lineage>
        <taxon>Bacteria</taxon>
        <taxon>Bacillati</taxon>
        <taxon>Actinomycetota</taxon>
        <taxon>Actinomycetes</taxon>
        <taxon>Propionibacteriales</taxon>
        <taxon>Propionibacteriaceae</taxon>
        <taxon>Microlunatus</taxon>
    </lineage>
</organism>
<accession>A0ABP7E952</accession>
<feature type="compositionally biased region" description="Low complexity" evidence="1">
    <location>
        <begin position="68"/>
        <end position="87"/>
    </location>
</feature>
<feature type="region of interest" description="Disordered" evidence="1">
    <location>
        <begin position="1"/>
        <end position="20"/>
    </location>
</feature>
<feature type="region of interest" description="Disordered" evidence="1">
    <location>
        <begin position="67"/>
        <end position="96"/>
    </location>
</feature>
<keyword evidence="3" id="KW-1185">Reference proteome</keyword>
<evidence type="ECO:0000313" key="3">
    <source>
        <dbReference type="Proteomes" id="UP001500051"/>
    </source>
</evidence>
<name>A0ABP7E952_9ACTN</name>
<dbReference type="EMBL" id="BAAAYX010000020">
    <property type="protein sequence ID" value="GAA3715208.1"/>
    <property type="molecule type" value="Genomic_DNA"/>
</dbReference>
<evidence type="ECO:0000256" key="1">
    <source>
        <dbReference type="SAM" id="MobiDB-lite"/>
    </source>
</evidence>
<protein>
    <submittedName>
        <fullName evidence="2">Uncharacterized protein</fullName>
    </submittedName>
</protein>
<feature type="region of interest" description="Disordered" evidence="1">
    <location>
        <begin position="172"/>
        <end position="196"/>
    </location>
</feature>
<feature type="compositionally biased region" description="Low complexity" evidence="1">
    <location>
        <begin position="174"/>
        <end position="189"/>
    </location>
</feature>
<dbReference type="Proteomes" id="UP001500051">
    <property type="component" value="Unassembled WGS sequence"/>
</dbReference>
<proteinExistence type="predicted"/>
<comment type="caution">
    <text evidence="2">The sequence shown here is derived from an EMBL/GenBank/DDBJ whole genome shotgun (WGS) entry which is preliminary data.</text>
</comment>
<reference evidence="3" key="1">
    <citation type="journal article" date="2019" name="Int. J. Syst. Evol. Microbiol.">
        <title>The Global Catalogue of Microorganisms (GCM) 10K type strain sequencing project: providing services to taxonomists for standard genome sequencing and annotation.</title>
        <authorList>
            <consortium name="The Broad Institute Genomics Platform"/>
            <consortium name="The Broad Institute Genome Sequencing Center for Infectious Disease"/>
            <person name="Wu L."/>
            <person name="Ma J."/>
        </authorList>
    </citation>
    <scope>NUCLEOTIDE SEQUENCE [LARGE SCALE GENOMIC DNA]</scope>
    <source>
        <strain evidence="3">JCM 16548</strain>
    </source>
</reference>
<evidence type="ECO:0000313" key="2">
    <source>
        <dbReference type="EMBL" id="GAA3715208.1"/>
    </source>
</evidence>
<sequence>MSDPVDPIDRPPATRPAPDHLRERIAAELRDSEGRGLRPRHALAPLAAAILIVAVVIGATRFSGRTDAVPAGSPSAIPSGSASTGTAPSPTPDSPRFVTRELTETEISADLATCGVDGRLVVDALTMPTIVGGGRFGSARYLIAQGKDGTALCVDGKQQEWDGDVPEALPKGYDAASRGGSGSSASCSDDPGDPQHQVDGLWTWSVSDRVRQIRLTATSGASDRASTIVVDTRQGGGGTFGAIVALRGPGAWKDVAVELRFLGADGRTLGVESRATGQKGAATTDSFEVQGCQTLMAEQAQENGADAPKRPASDDAGVATCRTMITTWAETADPTDFDPEAATVAATVSTSKQWGTVLADGDRYVGCSLFPTAEFTGVRTAGAGTKKKDFGWALNPIDGGGETLWAAGRLPGVRSVTYELPGGRTEKAAVGREGHWLMMARTTTSFGSGDDVSGWPPVEVTAVTATGTVRWTIGWSEKTMCNQVSHGC</sequence>
<dbReference type="RefSeq" id="WP_344814056.1">
    <property type="nucleotide sequence ID" value="NZ_BAAAYX010000020.1"/>
</dbReference>